<evidence type="ECO:0000259" key="10">
    <source>
        <dbReference type="Pfam" id="PF00483"/>
    </source>
</evidence>
<dbReference type="PANTHER" id="PTHR43197">
    <property type="entry name" value="UTP--GLUCOSE-1-PHOSPHATE URIDYLYLTRANSFERASE"/>
    <property type="match status" value="1"/>
</dbReference>
<protein>
    <recommendedName>
        <fullName evidence="3">UTP--glucose-1-phosphate uridylyltransferase</fullName>
        <ecNumber evidence="2">2.7.7.9</ecNumber>
    </recommendedName>
    <alternativeName>
        <fullName evidence="6">Alpha-D-glucosyl-1-phosphate uridylyltransferase</fullName>
    </alternativeName>
    <alternativeName>
        <fullName evidence="7">UDP-glucose pyrophosphorylase</fullName>
    </alternativeName>
    <alternativeName>
        <fullName evidence="8">Uridine diphosphoglucose pyrophosphorylase</fullName>
    </alternativeName>
</protein>
<evidence type="ECO:0000256" key="1">
    <source>
        <dbReference type="ARBA" id="ARBA00006890"/>
    </source>
</evidence>
<evidence type="ECO:0000313" key="11">
    <source>
        <dbReference type="EMBL" id="MVM29973.1"/>
    </source>
</evidence>
<dbReference type="SUPFAM" id="SSF53448">
    <property type="entry name" value="Nucleotide-diphospho-sugar transferases"/>
    <property type="match status" value="1"/>
</dbReference>
<accession>A0A7K1S806</accession>
<name>A0A7K1S806_9BACT</name>
<dbReference type="PANTHER" id="PTHR43197:SF1">
    <property type="entry name" value="UTP--GLUCOSE-1-PHOSPHATE URIDYLYLTRANSFERASE"/>
    <property type="match status" value="1"/>
</dbReference>
<dbReference type="InterPro" id="IPR005835">
    <property type="entry name" value="NTP_transferase_dom"/>
</dbReference>
<proteinExistence type="inferred from homology"/>
<dbReference type="Gene3D" id="3.90.550.10">
    <property type="entry name" value="Spore Coat Polysaccharide Biosynthesis Protein SpsA, Chain A"/>
    <property type="match status" value="1"/>
</dbReference>
<dbReference type="InterPro" id="IPR029044">
    <property type="entry name" value="Nucleotide-diphossugar_trans"/>
</dbReference>
<reference evidence="11 12" key="1">
    <citation type="submission" date="2019-12" db="EMBL/GenBank/DDBJ databases">
        <title>Spirosoma sp. HMF4905 genome sequencing and assembly.</title>
        <authorList>
            <person name="Kang H."/>
            <person name="Cha I."/>
            <person name="Kim H."/>
            <person name="Joh K."/>
        </authorList>
    </citation>
    <scope>NUCLEOTIDE SEQUENCE [LARGE SCALE GENOMIC DNA]</scope>
    <source>
        <strain evidence="11 12">HMF4905</strain>
    </source>
</reference>
<evidence type="ECO:0000256" key="8">
    <source>
        <dbReference type="ARBA" id="ARBA00032341"/>
    </source>
</evidence>
<comment type="similarity">
    <text evidence="1">Belongs to the UDPGP type 2 family.</text>
</comment>
<keyword evidence="12" id="KW-1185">Reference proteome</keyword>
<keyword evidence="5" id="KW-0548">Nucleotidyltransferase</keyword>
<dbReference type="EC" id="2.7.7.9" evidence="2"/>
<comment type="catalytic activity">
    <reaction evidence="9">
        <text>alpha-D-glucose 1-phosphate + UTP + H(+) = UDP-alpha-D-glucose + diphosphate</text>
        <dbReference type="Rhea" id="RHEA:19889"/>
        <dbReference type="ChEBI" id="CHEBI:15378"/>
        <dbReference type="ChEBI" id="CHEBI:33019"/>
        <dbReference type="ChEBI" id="CHEBI:46398"/>
        <dbReference type="ChEBI" id="CHEBI:58601"/>
        <dbReference type="ChEBI" id="CHEBI:58885"/>
        <dbReference type="EC" id="2.7.7.9"/>
    </reaction>
</comment>
<dbReference type="EMBL" id="WPIN01000003">
    <property type="protein sequence ID" value="MVM29973.1"/>
    <property type="molecule type" value="Genomic_DNA"/>
</dbReference>
<evidence type="ECO:0000256" key="3">
    <source>
        <dbReference type="ARBA" id="ARBA00019048"/>
    </source>
</evidence>
<dbReference type="GO" id="GO:0003983">
    <property type="term" value="F:UTP:glucose-1-phosphate uridylyltransferase activity"/>
    <property type="evidence" value="ECO:0007669"/>
    <property type="project" value="UniProtKB-EC"/>
</dbReference>
<evidence type="ECO:0000256" key="5">
    <source>
        <dbReference type="ARBA" id="ARBA00022695"/>
    </source>
</evidence>
<dbReference type="Proteomes" id="UP000436006">
    <property type="component" value="Unassembled WGS sequence"/>
</dbReference>
<evidence type="ECO:0000313" key="12">
    <source>
        <dbReference type="Proteomes" id="UP000436006"/>
    </source>
</evidence>
<evidence type="ECO:0000256" key="7">
    <source>
        <dbReference type="ARBA" id="ARBA00031959"/>
    </source>
</evidence>
<dbReference type="AlphaFoldDB" id="A0A7K1S806"/>
<evidence type="ECO:0000256" key="2">
    <source>
        <dbReference type="ARBA" id="ARBA00012415"/>
    </source>
</evidence>
<dbReference type="RefSeq" id="WP_157584235.1">
    <property type="nucleotide sequence ID" value="NZ_WPIN01000003.1"/>
</dbReference>
<comment type="caution">
    <text evidence="11">The sequence shown here is derived from an EMBL/GenBank/DDBJ whole genome shotgun (WGS) entry which is preliminary data.</text>
</comment>
<dbReference type="GO" id="GO:0006011">
    <property type="term" value="P:UDP-alpha-D-glucose metabolic process"/>
    <property type="evidence" value="ECO:0007669"/>
    <property type="project" value="InterPro"/>
</dbReference>
<feature type="domain" description="Nucleotidyl transferase" evidence="10">
    <location>
        <begin position="5"/>
        <end position="272"/>
    </location>
</feature>
<evidence type="ECO:0000256" key="6">
    <source>
        <dbReference type="ARBA" id="ARBA00031455"/>
    </source>
</evidence>
<dbReference type="Pfam" id="PF00483">
    <property type="entry name" value="NTP_transferase"/>
    <property type="match status" value="1"/>
</dbReference>
<evidence type="ECO:0000256" key="4">
    <source>
        <dbReference type="ARBA" id="ARBA00022679"/>
    </source>
</evidence>
<keyword evidence="4 11" id="KW-0808">Transferase</keyword>
<dbReference type="InterPro" id="IPR005771">
    <property type="entry name" value="GalU_uridylyltTrfase_bac/arc"/>
</dbReference>
<evidence type="ECO:0000256" key="9">
    <source>
        <dbReference type="ARBA" id="ARBA00048128"/>
    </source>
</evidence>
<sequence>MKVRKAVITAAARGERLYPVADTIQKAMLPIIDTDGLHKPVIQAIAEEAFLSGIEEICIVCAPGDGERYINAFTSLRDNLIKSYKSVDWAQEEAEKIDTLISRIQFTEQQEPLGYGHAVYCAKDFVNDEPFLLLLGDYLYVSNLISKRCATQLIELAMQEDCSVSAVNPTIEHQIGRYGTLTGKHVPGINGVYQIEKLIEKPSLSVAELELQTPGLRVGYYLCFFGMHVFTPTVFSLLEKQLAQGSKNTPLTPALQELANTEKYLALEVKGNRYDLSGRQGLLRAQMALGLAGVAHDETLTSMVELLAEANTRKAQLNEE</sequence>
<gene>
    <name evidence="11" type="ORF">GO755_08015</name>
</gene>
<organism evidence="11 12">
    <name type="scientific">Spirosoma arboris</name>
    <dbReference type="NCBI Taxonomy" id="2682092"/>
    <lineage>
        <taxon>Bacteria</taxon>
        <taxon>Pseudomonadati</taxon>
        <taxon>Bacteroidota</taxon>
        <taxon>Cytophagia</taxon>
        <taxon>Cytophagales</taxon>
        <taxon>Cytophagaceae</taxon>
        <taxon>Spirosoma</taxon>
    </lineage>
</organism>